<dbReference type="AlphaFoldDB" id="A0A916TWQ0"/>
<dbReference type="PANTHER" id="PTHR33164:SF89">
    <property type="entry name" value="MARR FAMILY REGULATORY PROTEIN"/>
    <property type="match status" value="1"/>
</dbReference>
<comment type="caution">
    <text evidence="2">The sequence shown here is derived from an EMBL/GenBank/DDBJ whole genome shotgun (WGS) entry which is preliminary data.</text>
</comment>
<organism evidence="2 3">
    <name type="scientific">Novosphingobium endophyticum</name>
    <dbReference type="NCBI Taxonomy" id="1955250"/>
    <lineage>
        <taxon>Bacteria</taxon>
        <taxon>Pseudomonadati</taxon>
        <taxon>Pseudomonadota</taxon>
        <taxon>Alphaproteobacteria</taxon>
        <taxon>Sphingomonadales</taxon>
        <taxon>Sphingomonadaceae</taxon>
        <taxon>Novosphingobium</taxon>
    </lineage>
</organism>
<evidence type="ECO:0000259" key="1">
    <source>
        <dbReference type="PROSITE" id="PS50995"/>
    </source>
</evidence>
<sequence length="162" mass="17849">METDFLHPTLRALRRLLRVTELGGKQLAAVTGLTTSQLMVLQEVDRGGEVMPSAVAHALQFSQATITTLVDRLVAVGLVTRQRSDLDKRRMLLRITDEGRSVLNRAPDMLQDRFGERYSSLPEWEQAMILAGLERLSELLGASDIDAAPLLDSGPIDRGLQG</sequence>
<name>A0A916TWQ0_9SPHN</name>
<dbReference type="InterPro" id="IPR000835">
    <property type="entry name" value="HTH_MarR-typ"/>
</dbReference>
<feature type="domain" description="HTH marR-type" evidence="1">
    <location>
        <begin position="6"/>
        <end position="138"/>
    </location>
</feature>
<dbReference type="InterPro" id="IPR036390">
    <property type="entry name" value="WH_DNA-bd_sf"/>
</dbReference>
<dbReference type="PANTHER" id="PTHR33164">
    <property type="entry name" value="TRANSCRIPTIONAL REGULATOR, MARR FAMILY"/>
    <property type="match status" value="1"/>
</dbReference>
<dbReference type="RefSeq" id="WP_188772303.1">
    <property type="nucleotide sequence ID" value="NZ_BMHK01000022.1"/>
</dbReference>
<proteinExistence type="predicted"/>
<dbReference type="Gene3D" id="1.10.10.10">
    <property type="entry name" value="Winged helix-like DNA-binding domain superfamily/Winged helix DNA-binding domain"/>
    <property type="match status" value="1"/>
</dbReference>
<dbReference type="SMART" id="SM00347">
    <property type="entry name" value="HTH_MARR"/>
    <property type="match status" value="1"/>
</dbReference>
<dbReference type="InterPro" id="IPR036388">
    <property type="entry name" value="WH-like_DNA-bd_sf"/>
</dbReference>
<dbReference type="PROSITE" id="PS50995">
    <property type="entry name" value="HTH_MARR_2"/>
    <property type="match status" value="1"/>
</dbReference>
<dbReference type="SUPFAM" id="SSF46785">
    <property type="entry name" value="Winged helix' DNA-binding domain"/>
    <property type="match status" value="1"/>
</dbReference>
<dbReference type="Pfam" id="PF12802">
    <property type="entry name" value="MarR_2"/>
    <property type="match status" value="1"/>
</dbReference>
<protein>
    <submittedName>
        <fullName evidence="2">MarR family transcriptional regulator</fullName>
    </submittedName>
</protein>
<reference evidence="2" key="1">
    <citation type="journal article" date="2014" name="Int. J. Syst. Evol. Microbiol.">
        <title>Complete genome sequence of Corynebacterium casei LMG S-19264T (=DSM 44701T), isolated from a smear-ripened cheese.</title>
        <authorList>
            <consortium name="US DOE Joint Genome Institute (JGI-PGF)"/>
            <person name="Walter F."/>
            <person name="Albersmeier A."/>
            <person name="Kalinowski J."/>
            <person name="Ruckert C."/>
        </authorList>
    </citation>
    <scope>NUCLEOTIDE SEQUENCE</scope>
    <source>
        <strain evidence="2">CGMCC 1.15095</strain>
    </source>
</reference>
<dbReference type="PRINTS" id="PR00598">
    <property type="entry name" value="HTHMARR"/>
</dbReference>
<dbReference type="InterPro" id="IPR039422">
    <property type="entry name" value="MarR/SlyA-like"/>
</dbReference>
<gene>
    <name evidence="2" type="ORF">GCM10011494_29330</name>
</gene>
<dbReference type="EMBL" id="BMHK01000022">
    <property type="protein sequence ID" value="GGC08814.1"/>
    <property type="molecule type" value="Genomic_DNA"/>
</dbReference>
<reference evidence="2" key="2">
    <citation type="submission" date="2020-09" db="EMBL/GenBank/DDBJ databases">
        <authorList>
            <person name="Sun Q."/>
            <person name="Zhou Y."/>
        </authorList>
    </citation>
    <scope>NUCLEOTIDE SEQUENCE</scope>
    <source>
        <strain evidence="2">CGMCC 1.15095</strain>
    </source>
</reference>
<dbReference type="GO" id="GO:0006950">
    <property type="term" value="P:response to stress"/>
    <property type="evidence" value="ECO:0007669"/>
    <property type="project" value="TreeGrafter"/>
</dbReference>
<dbReference type="Proteomes" id="UP000608154">
    <property type="component" value="Unassembled WGS sequence"/>
</dbReference>
<dbReference type="GO" id="GO:0003700">
    <property type="term" value="F:DNA-binding transcription factor activity"/>
    <property type="evidence" value="ECO:0007669"/>
    <property type="project" value="InterPro"/>
</dbReference>
<evidence type="ECO:0000313" key="3">
    <source>
        <dbReference type="Proteomes" id="UP000608154"/>
    </source>
</evidence>
<accession>A0A916TWQ0</accession>
<keyword evidence="3" id="KW-1185">Reference proteome</keyword>
<evidence type="ECO:0000313" key="2">
    <source>
        <dbReference type="EMBL" id="GGC08814.1"/>
    </source>
</evidence>